<dbReference type="PANTHER" id="PTHR36852">
    <property type="entry name" value="PROTEIN GVPL 2"/>
    <property type="match status" value="1"/>
</dbReference>
<proteinExistence type="inferred from homology"/>
<gene>
    <name evidence="5" type="ORF">CW362_01915</name>
</gene>
<evidence type="ECO:0000256" key="4">
    <source>
        <dbReference type="SAM" id="MobiDB-lite"/>
    </source>
</evidence>
<dbReference type="Proteomes" id="UP000236178">
    <property type="component" value="Unassembled WGS sequence"/>
</dbReference>
<dbReference type="Pfam" id="PF06386">
    <property type="entry name" value="GvpL_GvpF"/>
    <property type="match status" value="1"/>
</dbReference>
<dbReference type="GO" id="GO:0031411">
    <property type="term" value="C:gas vesicle"/>
    <property type="evidence" value="ECO:0007669"/>
    <property type="project" value="UniProtKB-SubCell"/>
</dbReference>
<feature type="compositionally biased region" description="Basic and acidic residues" evidence="4">
    <location>
        <begin position="270"/>
        <end position="283"/>
    </location>
</feature>
<comment type="similarity">
    <text evidence="3">Belongs to the gas vesicle GvpF/GvpL family.</text>
</comment>
<feature type="region of interest" description="Disordered" evidence="4">
    <location>
        <begin position="263"/>
        <end position="308"/>
    </location>
</feature>
<evidence type="ECO:0000256" key="1">
    <source>
        <dbReference type="ARBA" id="ARBA00022987"/>
    </source>
</evidence>
<keyword evidence="1" id="KW-0304">Gas vesicle</keyword>
<accession>A0A2I0SXT1</accession>
<dbReference type="EMBL" id="PJOS01000002">
    <property type="protein sequence ID" value="PKT74748.1"/>
    <property type="molecule type" value="Genomic_DNA"/>
</dbReference>
<feature type="compositionally biased region" description="Acidic residues" evidence="4">
    <location>
        <begin position="288"/>
        <end position="298"/>
    </location>
</feature>
<protein>
    <submittedName>
        <fullName evidence="5">Gas vesicle protein</fullName>
    </submittedName>
</protein>
<reference evidence="5 6" key="1">
    <citation type="submission" date="2017-12" db="EMBL/GenBank/DDBJ databases">
        <title>Streptomyces populusis sp. nov., a novel endophytic actinobacterium isolated from stems of Populus adenopoda Maxim.</title>
        <authorList>
            <person name="Wang Z."/>
        </authorList>
    </citation>
    <scope>NUCLEOTIDE SEQUENCE [LARGE SCALE GENOMIC DNA]</scope>
    <source>
        <strain evidence="5 6">A249</strain>
    </source>
</reference>
<name>A0A2I0SXT1_9ACTN</name>
<comment type="subcellular location">
    <subcellularLocation>
        <location evidence="2">Gas vesicle</location>
    </subcellularLocation>
</comment>
<organism evidence="5 6">
    <name type="scientific">Streptomyces populi</name>
    <dbReference type="NCBI Taxonomy" id="2058924"/>
    <lineage>
        <taxon>Bacteria</taxon>
        <taxon>Bacillati</taxon>
        <taxon>Actinomycetota</taxon>
        <taxon>Actinomycetes</taxon>
        <taxon>Kitasatosporales</taxon>
        <taxon>Streptomycetaceae</taxon>
        <taxon>Streptomyces</taxon>
    </lineage>
</organism>
<dbReference type="RefSeq" id="WP_103547492.1">
    <property type="nucleotide sequence ID" value="NZ_KZ626841.1"/>
</dbReference>
<comment type="caution">
    <text evidence="5">The sequence shown here is derived from an EMBL/GenBank/DDBJ whole genome shotgun (WGS) entry which is preliminary data.</text>
</comment>
<dbReference type="PANTHER" id="PTHR36852:SF1">
    <property type="entry name" value="PROTEIN GVPL 2"/>
    <property type="match status" value="1"/>
</dbReference>
<dbReference type="OrthoDB" id="146444at2"/>
<evidence type="ECO:0000256" key="2">
    <source>
        <dbReference type="ARBA" id="ARBA00035108"/>
    </source>
</evidence>
<keyword evidence="6" id="KW-1185">Reference proteome</keyword>
<evidence type="ECO:0000313" key="6">
    <source>
        <dbReference type="Proteomes" id="UP000236178"/>
    </source>
</evidence>
<evidence type="ECO:0000256" key="3">
    <source>
        <dbReference type="ARBA" id="ARBA00035643"/>
    </source>
</evidence>
<sequence length="308" mass="32092">MTTSPSEPVTYAYAVARAHPDLARSLTGLVGVADAPVHMVAEGAGEEGGGDVVLVVSPVSAADFGEEGLRRHLEDLGWLEAVARAHHAVVEAVAARTPALPLRLATVYLDDGSARGMLRSAVRLFSERLDHLADQVEWGVKIYVEATAPAAEATPGSAPAGDLTPGRAYLSARRRQRNDREAAYRAAQEAAERVADAARAHATDRATHRPQQGVLAGDAGENVFNDAFLVPRGRSEAFRSEAAGAGHGLAGVRVEVTGPWAPYSFAVPQDDGRGTRGTDDTRSTTDTADADGGDDSGDSGDTVRGVAP</sequence>
<dbReference type="GO" id="GO:0031412">
    <property type="term" value="P:gas vesicle organization"/>
    <property type="evidence" value="ECO:0007669"/>
    <property type="project" value="InterPro"/>
</dbReference>
<dbReference type="AlphaFoldDB" id="A0A2I0SXT1"/>
<evidence type="ECO:0000313" key="5">
    <source>
        <dbReference type="EMBL" id="PKT74748.1"/>
    </source>
</evidence>
<dbReference type="InterPro" id="IPR009430">
    <property type="entry name" value="GvpL/GvpF"/>
</dbReference>